<dbReference type="RefSeq" id="WP_124145177.1">
    <property type="nucleotide sequence ID" value="NZ_CAWOKI010000071.1"/>
</dbReference>
<accession>A0A3N6PE05</accession>
<proteinExistence type="predicted"/>
<name>A0A3N6PE05_9CYAN</name>
<comment type="caution">
    <text evidence="1">The sequence shown here is derived from an EMBL/GenBank/DDBJ whole genome shotgun (WGS) entry which is preliminary data.</text>
</comment>
<dbReference type="EMBL" id="RCBY01000056">
    <property type="protein sequence ID" value="RQH43992.1"/>
    <property type="molecule type" value="Genomic_DNA"/>
</dbReference>
<gene>
    <name evidence="1" type="ORF">D5R40_12220</name>
</gene>
<keyword evidence="2" id="KW-1185">Reference proteome</keyword>
<sequence length="148" mass="16638">MRFILGIVAVLIIWVMPAKAQISNTQVQALVEALRLAAPQTGTENDGLYSDWQIKPDNIPRWSRLCTGEEMTVKEFEANTTKAREILGCVMEDILKEQYAASGNDESLAVRRAAAWWMAGDPNQYNQGEIGSYTDKVLGFYRTHLRSI</sequence>
<evidence type="ECO:0000313" key="2">
    <source>
        <dbReference type="Proteomes" id="UP000269154"/>
    </source>
</evidence>
<organism evidence="1 2">
    <name type="scientific">Okeania hirsuta</name>
    <dbReference type="NCBI Taxonomy" id="1458930"/>
    <lineage>
        <taxon>Bacteria</taxon>
        <taxon>Bacillati</taxon>
        <taxon>Cyanobacteriota</taxon>
        <taxon>Cyanophyceae</taxon>
        <taxon>Oscillatoriophycideae</taxon>
        <taxon>Oscillatoriales</taxon>
        <taxon>Microcoleaceae</taxon>
        <taxon>Okeania</taxon>
    </lineage>
</organism>
<dbReference type="OrthoDB" id="423026at2"/>
<evidence type="ECO:0000313" key="1">
    <source>
        <dbReference type="EMBL" id="RQH43992.1"/>
    </source>
</evidence>
<dbReference type="Proteomes" id="UP000269154">
    <property type="component" value="Unassembled WGS sequence"/>
</dbReference>
<protein>
    <submittedName>
        <fullName evidence="1">Uncharacterized protein</fullName>
    </submittedName>
</protein>
<reference evidence="1 2" key="1">
    <citation type="journal article" date="2018" name="ACS Chem. Biol.">
        <title>Ketoreductase domain dysfunction expands chemodiversity: malyngamide biosynthesis in the cyanobacterium Okeania hirsuta.</title>
        <authorList>
            <person name="Moss N.A."/>
            <person name="Leao T."/>
            <person name="Rankin M."/>
            <person name="McCullough T.M."/>
            <person name="Qu P."/>
            <person name="Korobeynikov A."/>
            <person name="Smith J.L."/>
            <person name="Gerwick L."/>
            <person name="Gerwick W.H."/>
        </authorList>
    </citation>
    <scope>NUCLEOTIDE SEQUENCE [LARGE SCALE GENOMIC DNA]</scope>
    <source>
        <strain evidence="1 2">PAB10Feb10-1</strain>
    </source>
</reference>
<dbReference type="AlphaFoldDB" id="A0A3N6PE05"/>